<comment type="caution">
    <text evidence="1">The sequence shown here is derived from an EMBL/GenBank/DDBJ whole genome shotgun (WGS) entry which is preliminary data.</text>
</comment>
<name>A0A7W5GGF8_9MICO</name>
<dbReference type="InterPro" id="IPR027417">
    <property type="entry name" value="P-loop_NTPase"/>
</dbReference>
<gene>
    <name evidence="1" type="ORF">FHS07_001898</name>
</gene>
<dbReference type="EMBL" id="JACHXY010000002">
    <property type="protein sequence ID" value="MBB3158202.1"/>
    <property type="molecule type" value="Genomic_DNA"/>
</dbReference>
<reference evidence="1 2" key="1">
    <citation type="submission" date="2020-08" db="EMBL/GenBank/DDBJ databases">
        <title>Genomic Encyclopedia of Type Strains, Phase III (KMG-III): the genomes of soil and plant-associated and newly described type strains.</title>
        <authorList>
            <person name="Whitman W."/>
        </authorList>
    </citation>
    <scope>NUCLEOTIDE SEQUENCE [LARGE SCALE GENOMIC DNA]</scope>
    <source>
        <strain evidence="1 2">CECT 8356</strain>
    </source>
</reference>
<dbReference type="AlphaFoldDB" id="A0A7W5GGF8"/>
<dbReference type="Proteomes" id="UP000543579">
    <property type="component" value="Unassembled WGS sequence"/>
</dbReference>
<evidence type="ECO:0008006" key="3">
    <source>
        <dbReference type="Google" id="ProtNLM"/>
    </source>
</evidence>
<dbReference type="Gene3D" id="3.40.50.300">
    <property type="entry name" value="P-loop containing nucleotide triphosphate hydrolases"/>
    <property type="match status" value="1"/>
</dbReference>
<organism evidence="1 2">
    <name type="scientific">Microbacterium proteolyticum</name>
    <dbReference type="NCBI Taxonomy" id="1572644"/>
    <lineage>
        <taxon>Bacteria</taxon>
        <taxon>Bacillati</taxon>
        <taxon>Actinomycetota</taxon>
        <taxon>Actinomycetes</taxon>
        <taxon>Micrococcales</taxon>
        <taxon>Microbacteriaceae</taxon>
        <taxon>Microbacterium</taxon>
    </lineage>
</organism>
<dbReference type="RefSeq" id="WP_183419660.1">
    <property type="nucleotide sequence ID" value="NZ_JACHXY010000002.1"/>
</dbReference>
<sequence length="506" mass="55836">METRPRWATPRNPARETIAHEVVNIMGLLGWAAMPWQREILETAFEIDPATGLLWYSEIVIIVPRQSGKTSIVLPWGVHRMIMWPERQYLLYIAQKREKALEKLQEEQHHRIAASPFGQLLQRNRTGNTLNLTNGGEHMKFLNGSKWSIDAPTENAGHGGTLGLTVGDEIFAQKDDRLEAALMPATTAVDDAQSLWISTAGESKTKSPFMWKKAEAGRARVDLLRADPSLLNAQRMRTMYVEYSAPDGADPDDPLTWWGCMPALGYTTNQTKIAAFREAMQGGFLRPFLNWWSDDVEKTWKIPKERWEHERVVDPGSEVARDEVVYVIDVAPESAWASIAVAGIRTDAKMHLEVLADAPGTDWILDGDDGLDVPGIVDLVAEAPGPVYLEHRAAGFLLPKLLEAGIDARVMTAANIAVAGPGLLDAVLNHDVVHLGQDELTEALKSASTKATDAGWKWIRGKSMRPVSALVAVTYARQMLAELLPDLAYDPIAAFRAANGTTKEAG</sequence>
<evidence type="ECO:0000313" key="1">
    <source>
        <dbReference type="EMBL" id="MBB3158202.1"/>
    </source>
</evidence>
<accession>A0A7W5GGF8</accession>
<evidence type="ECO:0000313" key="2">
    <source>
        <dbReference type="Proteomes" id="UP000543579"/>
    </source>
</evidence>
<protein>
    <recommendedName>
        <fullName evidence="3">Terminase</fullName>
    </recommendedName>
</protein>
<proteinExistence type="predicted"/>